<keyword evidence="3" id="KW-1185">Reference proteome</keyword>
<comment type="caution">
    <text evidence="2">The sequence shown here is derived from an EMBL/GenBank/DDBJ whole genome shotgun (WGS) entry which is preliminary data.</text>
</comment>
<sequence>MTAAASMVSTALADGIALITLERPEARNALNAALRAELGRAIHAAAADEAVRAIILTGAGHVFCAGMDLREIARTELKGAFDDETDPETAIRHCPKPVIAAVNGAAITGGFELVLACDMAIASREAWFADTHLRVGILPGWGLSQRLSRLIGLARAKELSLSGRRIDAETACAWGLVNRVVAPEALLAEARALALEIAAHKPALVAAYKALIEEGYHLPLPEALAFERRRYRELAGTFDASQADAVIRHPDEPGRG</sequence>
<evidence type="ECO:0000313" key="3">
    <source>
        <dbReference type="Proteomes" id="UP001595604"/>
    </source>
</evidence>
<accession>A0ABV7ISE2</accession>
<dbReference type="CDD" id="cd06558">
    <property type="entry name" value="crotonase-like"/>
    <property type="match status" value="1"/>
</dbReference>
<reference evidence="3" key="1">
    <citation type="journal article" date="2019" name="Int. J. Syst. Evol. Microbiol.">
        <title>The Global Catalogue of Microorganisms (GCM) 10K type strain sequencing project: providing services to taxonomists for standard genome sequencing and annotation.</title>
        <authorList>
            <consortium name="The Broad Institute Genomics Platform"/>
            <consortium name="The Broad Institute Genome Sequencing Center for Infectious Disease"/>
            <person name="Wu L."/>
            <person name="Ma J."/>
        </authorList>
    </citation>
    <scope>NUCLEOTIDE SEQUENCE [LARGE SCALE GENOMIC DNA]</scope>
    <source>
        <strain evidence="3">KCTC 42984</strain>
    </source>
</reference>
<dbReference type="PANTHER" id="PTHR43802:SF1">
    <property type="entry name" value="IP11341P-RELATED"/>
    <property type="match status" value="1"/>
</dbReference>
<keyword evidence="2" id="KW-0456">Lyase</keyword>
<dbReference type="SUPFAM" id="SSF52096">
    <property type="entry name" value="ClpP/crotonase"/>
    <property type="match status" value="1"/>
</dbReference>
<dbReference type="Gene3D" id="3.90.226.10">
    <property type="entry name" value="2-enoyl-CoA Hydratase, Chain A, domain 1"/>
    <property type="match status" value="1"/>
</dbReference>
<organism evidence="2 3">
    <name type="scientific">Novosphingobium bradum</name>
    <dbReference type="NCBI Taxonomy" id="1737444"/>
    <lineage>
        <taxon>Bacteria</taxon>
        <taxon>Pseudomonadati</taxon>
        <taxon>Pseudomonadota</taxon>
        <taxon>Alphaproteobacteria</taxon>
        <taxon>Sphingomonadales</taxon>
        <taxon>Sphingomonadaceae</taxon>
        <taxon>Novosphingobium</taxon>
    </lineage>
</organism>
<dbReference type="RefSeq" id="WP_379509121.1">
    <property type="nucleotide sequence ID" value="NZ_JBHRTQ010000005.1"/>
</dbReference>
<dbReference type="PANTHER" id="PTHR43802">
    <property type="entry name" value="ENOYL-COA HYDRATASE"/>
    <property type="match status" value="1"/>
</dbReference>
<name>A0ABV7ISE2_9SPHN</name>
<evidence type="ECO:0000256" key="1">
    <source>
        <dbReference type="ARBA" id="ARBA00005254"/>
    </source>
</evidence>
<dbReference type="GO" id="GO:0004300">
    <property type="term" value="F:enoyl-CoA hydratase activity"/>
    <property type="evidence" value="ECO:0007669"/>
    <property type="project" value="UniProtKB-EC"/>
</dbReference>
<protein>
    <submittedName>
        <fullName evidence="2">Enoyl-CoA hydratase</fullName>
        <ecNumber evidence="2">4.2.1.17</ecNumber>
    </submittedName>
</protein>
<dbReference type="EC" id="4.2.1.17" evidence="2"/>
<evidence type="ECO:0000313" key="2">
    <source>
        <dbReference type="EMBL" id="MFC3173736.1"/>
    </source>
</evidence>
<comment type="similarity">
    <text evidence="1">Belongs to the enoyl-CoA hydratase/isomerase family.</text>
</comment>
<dbReference type="Pfam" id="PF00378">
    <property type="entry name" value="ECH_1"/>
    <property type="match status" value="1"/>
</dbReference>
<dbReference type="EMBL" id="JBHRTQ010000005">
    <property type="protein sequence ID" value="MFC3173736.1"/>
    <property type="molecule type" value="Genomic_DNA"/>
</dbReference>
<dbReference type="InterPro" id="IPR029045">
    <property type="entry name" value="ClpP/crotonase-like_dom_sf"/>
</dbReference>
<dbReference type="Proteomes" id="UP001595604">
    <property type="component" value="Unassembled WGS sequence"/>
</dbReference>
<gene>
    <name evidence="2" type="ORF">ACFOD9_05670</name>
</gene>
<dbReference type="NCBIfam" id="NF004840">
    <property type="entry name" value="PRK06190.1"/>
    <property type="match status" value="1"/>
</dbReference>
<dbReference type="InterPro" id="IPR001753">
    <property type="entry name" value="Enoyl-CoA_hydra/iso"/>
</dbReference>
<proteinExistence type="inferred from homology"/>